<gene>
    <name evidence="2" type="ORF">MRL64_14690</name>
</gene>
<dbReference type="GO" id="GO:0003677">
    <property type="term" value="F:DNA binding"/>
    <property type="evidence" value="ECO:0007669"/>
    <property type="project" value="InterPro"/>
</dbReference>
<sequence length="257" mass="29795">MSFCANLLLQALRQKLKEKNVTYSELSERINVPVSTLKRHFHSQSISLDKLLEYASILDTNLEELVRLAGEIHSDSLDLSGEKRDELFFEYPFLYDFFNEIRVKGKPVEQVKQENQLSDQSVYVYLRALEVMGLIEIKPHNSGINYLTPPYYSFHEGSKLDQLFTSKLKQDVFANCHIPQLGLCRVTLTNEQTKQLADLLYEKIQQFHFQNNKLKNSEALRKNLLFAVTEGNGFWLSEGIKEIEPTFLKILSERIGK</sequence>
<dbReference type="SMART" id="SM00530">
    <property type="entry name" value="HTH_XRE"/>
    <property type="match status" value="1"/>
</dbReference>
<dbReference type="Gene3D" id="1.10.260.40">
    <property type="entry name" value="lambda repressor-like DNA-binding domains"/>
    <property type="match status" value="1"/>
</dbReference>
<evidence type="ECO:0000259" key="1">
    <source>
        <dbReference type="PROSITE" id="PS50943"/>
    </source>
</evidence>
<dbReference type="Pfam" id="PF13443">
    <property type="entry name" value="HTH_26"/>
    <property type="match status" value="1"/>
</dbReference>
<dbReference type="CDD" id="cd00093">
    <property type="entry name" value="HTH_XRE"/>
    <property type="match status" value="1"/>
</dbReference>
<organism evidence="2">
    <name type="scientific">bacterium 19MO02SH05</name>
    <dbReference type="NCBI Taxonomy" id="2920696"/>
    <lineage>
        <taxon>Bacteria</taxon>
    </lineage>
</organism>
<dbReference type="SUPFAM" id="SSF47413">
    <property type="entry name" value="lambda repressor-like DNA-binding domains"/>
    <property type="match status" value="1"/>
</dbReference>
<dbReference type="InterPro" id="IPR001387">
    <property type="entry name" value="Cro/C1-type_HTH"/>
</dbReference>
<dbReference type="AlphaFoldDB" id="A0AAU6TN77"/>
<accession>A0AAU6TN77</accession>
<dbReference type="InterPro" id="IPR010982">
    <property type="entry name" value="Lambda_DNA-bd_dom_sf"/>
</dbReference>
<evidence type="ECO:0000313" key="2">
    <source>
        <dbReference type="EMBL" id="XAG63233.1"/>
    </source>
</evidence>
<name>A0AAU6TN77_UNCXX</name>
<protein>
    <submittedName>
        <fullName evidence="2">Helix-turn-helix domain-containing protein</fullName>
    </submittedName>
</protein>
<dbReference type="EMBL" id="CP095343">
    <property type="protein sequence ID" value="XAG63233.1"/>
    <property type="molecule type" value="Genomic_DNA"/>
</dbReference>
<proteinExistence type="predicted"/>
<dbReference type="PROSITE" id="PS50943">
    <property type="entry name" value="HTH_CROC1"/>
    <property type="match status" value="1"/>
</dbReference>
<feature type="domain" description="HTH cro/C1-type" evidence="1">
    <location>
        <begin position="12"/>
        <end position="65"/>
    </location>
</feature>
<reference evidence="2" key="1">
    <citation type="submission" date="2022-03" db="EMBL/GenBank/DDBJ databases">
        <title>Sea Food Isolates.</title>
        <authorList>
            <person name="Li c."/>
        </authorList>
    </citation>
    <scope>NUCLEOTIDE SEQUENCE</scope>
    <source>
        <strain evidence="2">19MO02SH05</strain>
    </source>
</reference>